<dbReference type="AlphaFoldDB" id="A0AAW7IJ24"/>
<feature type="transmembrane region" description="Helical" evidence="1">
    <location>
        <begin position="9"/>
        <end position="33"/>
    </location>
</feature>
<reference evidence="2" key="1">
    <citation type="submission" date="2023-06" db="EMBL/GenBank/DDBJ databases">
        <title>Comparative genomics of Bacillaceae isolates and their secondary metabolite potential.</title>
        <authorList>
            <person name="Song L."/>
            <person name="Nielsen L.J."/>
            <person name="Mohite O."/>
            <person name="Xu X."/>
            <person name="Weber T."/>
            <person name="Kovacs A.T."/>
        </authorList>
    </citation>
    <scope>NUCLEOTIDE SEQUENCE</scope>
    <source>
        <strain evidence="2">D8_B_37</strain>
    </source>
</reference>
<name>A0AAW7IJ24_9BACI</name>
<keyword evidence="1" id="KW-0812">Transmembrane</keyword>
<dbReference type="EMBL" id="JAUCEY010000008">
    <property type="protein sequence ID" value="MDM5451877.1"/>
    <property type="molecule type" value="Genomic_DNA"/>
</dbReference>
<dbReference type="Pfam" id="PF19136">
    <property type="entry name" value="DUF5819"/>
    <property type="match status" value="1"/>
</dbReference>
<evidence type="ECO:0000313" key="3">
    <source>
        <dbReference type="Proteomes" id="UP001234602"/>
    </source>
</evidence>
<proteinExistence type="predicted"/>
<evidence type="ECO:0000256" key="1">
    <source>
        <dbReference type="SAM" id="Phobius"/>
    </source>
</evidence>
<protein>
    <submittedName>
        <fullName evidence="2">DUF5819 family protein</fullName>
    </submittedName>
</protein>
<accession>A0AAW7IJ24</accession>
<dbReference type="Proteomes" id="UP001234602">
    <property type="component" value="Unassembled WGS sequence"/>
</dbReference>
<keyword evidence="1" id="KW-1133">Transmembrane helix</keyword>
<gene>
    <name evidence="2" type="ORF">QUF89_06620</name>
</gene>
<comment type="caution">
    <text evidence="2">The sequence shown here is derived from an EMBL/GenBank/DDBJ whole genome shotgun (WGS) entry which is preliminary data.</text>
</comment>
<dbReference type="InterPro" id="IPR043857">
    <property type="entry name" value="DUF5819"/>
</dbReference>
<keyword evidence="1" id="KW-0472">Membrane</keyword>
<evidence type="ECO:0000313" key="2">
    <source>
        <dbReference type="EMBL" id="MDM5451877.1"/>
    </source>
</evidence>
<sequence>MITLNKKIILVIFPIILSLVTLFHFVIILFHVMPLNPLSNKYSHIIDGYTYPLFVQNWHLFAPEPISSNRIIQMKTQTNGENSEWIDITTPFIDGNHKNYFSPYNRISRLSSGVIQQLFEEDEITLKYEEKTKKIEKKIEEKEQFKTGKEIIFRYASSYANFQYPNNNIEMIKIRIIRKDSIPFSERSKLRKNNFNKFKDWESIYEFNWEPKIEISPIL</sequence>
<organism evidence="2 3">
    <name type="scientific">Peribacillus simplex</name>
    <dbReference type="NCBI Taxonomy" id="1478"/>
    <lineage>
        <taxon>Bacteria</taxon>
        <taxon>Bacillati</taxon>
        <taxon>Bacillota</taxon>
        <taxon>Bacilli</taxon>
        <taxon>Bacillales</taxon>
        <taxon>Bacillaceae</taxon>
        <taxon>Peribacillus</taxon>
    </lineage>
</organism>